<keyword evidence="1" id="KW-0496">Mitochondrion</keyword>
<evidence type="ECO:0000313" key="4">
    <source>
        <dbReference type="Proteomes" id="UP000007305"/>
    </source>
</evidence>
<dbReference type="EMBL" id="AY506529">
    <property type="protein sequence ID" value="AAR91138.1"/>
    <property type="molecule type" value="Genomic_DNA"/>
</dbReference>
<organism evidence="1 4">
    <name type="scientific">Zea mays</name>
    <name type="common">Maize</name>
    <dbReference type="NCBI Taxonomy" id="4577"/>
    <lineage>
        <taxon>Eukaryota</taxon>
        <taxon>Viridiplantae</taxon>
        <taxon>Streptophyta</taxon>
        <taxon>Embryophyta</taxon>
        <taxon>Tracheophyta</taxon>
        <taxon>Spermatophyta</taxon>
        <taxon>Magnoliopsida</taxon>
        <taxon>Liliopsida</taxon>
        <taxon>Poales</taxon>
        <taxon>Poaceae</taxon>
        <taxon>PACMAD clade</taxon>
        <taxon>Panicoideae</taxon>
        <taxon>Andropogonodae</taxon>
        <taxon>Andropogoneae</taxon>
        <taxon>Tripsacinae</taxon>
        <taxon>Zea</taxon>
    </lineage>
</organism>
<gene>
    <name evidence="1" type="primary">orf115-a1</name>
    <name evidence="2" type="synonym">orf115-a2</name>
</gene>
<geneLocation type="mitochondrion" evidence="1"/>
<dbReference type="RefSeq" id="YP_588268.1">
    <property type="nucleotide sequence ID" value="NC_007982.1"/>
</dbReference>
<dbReference type="GeneID" id="4055999"/>
<dbReference type="RefSeq" id="YP_588348.1">
    <property type="nucleotide sequence ID" value="NC_007982.1"/>
</dbReference>
<evidence type="ECO:0000313" key="3">
    <source>
        <dbReference type="EMBL" id="AAV67787.1"/>
    </source>
</evidence>
<evidence type="ECO:0000313" key="1">
    <source>
        <dbReference type="EMBL" id="AAR91135.1"/>
    </source>
</evidence>
<name>Q6R976_MAIZE</name>
<proteinExistence type="predicted"/>
<reference evidence="1" key="1">
    <citation type="submission" date="2003-12" db="EMBL/GenBank/DDBJ databases">
        <authorList>
            <person name="Clifton S."/>
            <person name="Fauron C."/>
            <person name="Gibson M."/>
            <person name="Minx P."/>
            <person name="Newton K."/>
            <person name="Rugen M."/>
            <person name="Spieth J."/>
            <person name="Sun H."/>
        </authorList>
    </citation>
    <scope>NUCLEOTIDE SEQUENCE</scope>
    <source>
        <strain evidence="1">NB</strain>
    </source>
</reference>
<reference evidence="3" key="3">
    <citation type="submission" date="2004-08" db="EMBL/GenBank/DDBJ databases">
        <authorList>
            <person name="Clifton S."/>
            <person name="Fauron C."/>
            <person name="Gibson M."/>
            <person name="Minx P."/>
            <person name="Newton K."/>
            <person name="Thompson M."/>
            <person name="Spieth J."/>
            <person name="Sun H."/>
        </authorList>
    </citation>
    <scope>NUCLEOTIDE SEQUENCE</scope>
</reference>
<accession>Q6R976</accession>
<dbReference type="AlphaFoldDB" id="Q6R976"/>
<dbReference type="InParanoid" id="Q6R976"/>
<evidence type="ECO:0000313" key="2">
    <source>
        <dbReference type="EMBL" id="AAR91138.1"/>
    </source>
</evidence>
<protein>
    <submittedName>
        <fullName evidence="1">Uncharacterized protein orf115-a1</fullName>
    </submittedName>
    <submittedName>
        <fullName evidence="2">Uncharacterized protein orf115-a2</fullName>
    </submittedName>
</protein>
<dbReference type="EMBL" id="AY506529">
    <property type="protein sequence ID" value="AAR91135.1"/>
    <property type="molecule type" value="Genomic_DNA"/>
</dbReference>
<dbReference type="EMBL" id="AY705912">
    <property type="protein sequence ID" value="AAV67787.1"/>
    <property type="molecule type" value="Genomic_DNA"/>
</dbReference>
<reference evidence="1 4" key="2">
    <citation type="journal article" date="2004" name="Plant Physiol.">
        <title>Sequence and comparative analysis of the maize NB mitochondrial genome.</title>
        <authorList>
            <person name="Clifton S.W."/>
            <person name="Minx P."/>
            <person name="Fauron C.M.-R."/>
            <person name="Gibson M."/>
            <person name="Allen J.O."/>
            <person name="Sun H."/>
            <person name="Thompson M."/>
            <person name="Barbazuk W.B."/>
            <person name="Kanuganti S."/>
            <person name="Tayloe C."/>
            <person name="Meyer L."/>
            <person name="Wilson R.K."/>
            <person name="Newton K.J."/>
        </authorList>
    </citation>
    <scope>NUCLEOTIDE SEQUENCE</scope>
    <source>
        <strain evidence="4">cv. B37N</strain>
        <strain evidence="1">NB</strain>
    </source>
</reference>
<sequence length="115" mass="13416">MDILRSAFGCFSETASFHWLYEIPNETSLRRQRNGKLLGSKPLILCRLSENKYKQGTYDYESEGQACGFDMVSHFSQSHWAIEKYTSTFPIYIKIPTRYLLQRQGVGDPLLLRDR</sequence>
<dbReference type="Proteomes" id="UP000007305">
    <property type="component" value="Mitochondrion"/>
</dbReference>
<dbReference type="GeneID" id="4055996"/>
<keyword evidence="4" id="KW-1185">Reference proteome</keyword>